<feature type="compositionally biased region" description="Basic and acidic residues" evidence="1">
    <location>
        <begin position="37"/>
        <end position="51"/>
    </location>
</feature>
<dbReference type="Proteomes" id="UP000332933">
    <property type="component" value="Unassembled WGS sequence"/>
</dbReference>
<dbReference type="Pfam" id="PF00498">
    <property type="entry name" value="FHA"/>
    <property type="match status" value="1"/>
</dbReference>
<feature type="region of interest" description="Disordered" evidence="1">
    <location>
        <begin position="63"/>
        <end position="93"/>
    </location>
</feature>
<dbReference type="InterPro" id="IPR027417">
    <property type="entry name" value="P-loop_NTPase"/>
</dbReference>
<dbReference type="EMBL" id="CAADRA010006964">
    <property type="protein sequence ID" value="VFT97613.1"/>
    <property type="molecule type" value="Genomic_DNA"/>
</dbReference>
<dbReference type="InterPro" id="IPR000253">
    <property type="entry name" value="FHA_dom"/>
</dbReference>
<proteinExistence type="predicted"/>
<evidence type="ECO:0000259" key="2">
    <source>
        <dbReference type="PROSITE" id="PS50006"/>
    </source>
</evidence>
<reference evidence="3" key="2">
    <citation type="submission" date="2019-06" db="EMBL/GenBank/DDBJ databases">
        <title>Genomics analysis of Aphanomyces spp. identifies a new class of oomycete effector associated with host adaptation.</title>
        <authorList>
            <person name="Gaulin E."/>
        </authorList>
    </citation>
    <scope>NUCLEOTIDE SEQUENCE</scope>
    <source>
        <strain evidence="3">CBS 578.67</strain>
    </source>
</reference>
<dbReference type="SUPFAM" id="SSF52540">
    <property type="entry name" value="P-loop containing nucleoside triphosphate hydrolases"/>
    <property type="match status" value="1"/>
</dbReference>
<reference evidence="4 5" key="1">
    <citation type="submission" date="2019-03" db="EMBL/GenBank/DDBJ databases">
        <authorList>
            <person name="Gaulin E."/>
            <person name="Dumas B."/>
        </authorList>
    </citation>
    <scope>NUCLEOTIDE SEQUENCE [LARGE SCALE GENOMIC DNA]</scope>
    <source>
        <strain evidence="4">CBS 568.67</strain>
    </source>
</reference>
<evidence type="ECO:0000313" key="5">
    <source>
        <dbReference type="Proteomes" id="UP000332933"/>
    </source>
</evidence>
<protein>
    <submittedName>
        <fullName evidence="4">Aste57867_20936 protein</fullName>
    </submittedName>
</protein>
<accession>A0A485LG68</accession>
<evidence type="ECO:0000256" key="1">
    <source>
        <dbReference type="SAM" id="MobiDB-lite"/>
    </source>
</evidence>
<organism evidence="4 5">
    <name type="scientific">Aphanomyces stellatus</name>
    <dbReference type="NCBI Taxonomy" id="120398"/>
    <lineage>
        <taxon>Eukaryota</taxon>
        <taxon>Sar</taxon>
        <taxon>Stramenopiles</taxon>
        <taxon>Oomycota</taxon>
        <taxon>Saprolegniomycetes</taxon>
        <taxon>Saprolegniales</taxon>
        <taxon>Verrucalvaceae</taxon>
        <taxon>Aphanomyces</taxon>
    </lineage>
</organism>
<keyword evidence="5" id="KW-1185">Reference proteome</keyword>
<dbReference type="Gene3D" id="3.40.50.300">
    <property type="entry name" value="P-loop containing nucleotide triphosphate hydrolases"/>
    <property type="match status" value="1"/>
</dbReference>
<dbReference type="InterPro" id="IPR008984">
    <property type="entry name" value="SMAD_FHA_dom_sf"/>
</dbReference>
<sequence>MDDSGDELDLPPMSDDCVEENESGSQKRTLEEWDMEQEARKRAKSALDHAEYSKSFPSLASAMASLEEDDDADTPQRVAPLASRPKARKGIDAVPAPAGIGSFTFYRDDGANASLNDTLAETEEVQFESQLVDMDMSETQEETQTMVYKRIKIHPHVAANLSPQYRKRLEKKNLLEFEIGPMCPSVTLTRQAFVVALRGTIEEKTHQVSNLSKDHCAFELVEEAGGRHQVYIVDKNSRNGTKVDGETIPKGGRVRLHHNQTITLLSTAAGTVIMGYIVEDPHVLAARQHVAPARQAAIHPPPATVELEDNVLGVLFAAPLVGKDKLGNCHPLEELDLAKEYANLKDALVDASKRARTKASDPTVTEVPREVTLSVQFATADSLRSLMTLGCRAFHYSGHGSPQHLYFEDGLGTVHPIPIADLRKICVSTSTNSLLRLVVVQACYSHNVAMAFLGLGIPHVIAIKFDQKIEDLAAAAFTKAFYMALATGKTVQDSFVIGRGAVGANPHLAQAAQAANKFELLPEGADHSEVIFPTLDVQTDRLGSIVKNPNRFPVLWGNTSLPAVCTHFCHRTVEQYHVIHELAKEQPSVSRYVWISGPEGIGKTQLAYAACRYMHPRAYFAGGIRCIPVHQRVPKGASLPLMMDSIQRTLTALCFEIDSFAKATGSGASQVAEQKRILVILDECDALLSTDVGQKEFSNMVHSMLTSHHALKLIVTARQQVVSDRLQTHGGSPFVLGPLNPHMSADLLRRHIKRKLSLAEVQLSPLANVVQHPNPVDNLTRVLAAHPLVVRTQGVPKAIMGLASLVNSSPATLDQLVNANATLL</sequence>
<evidence type="ECO:0000313" key="4">
    <source>
        <dbReference type="EMBL" id="VFT97613.1"/>
    </source>
</evidence>
<feature type="region of interest" description="Disordered" evidence="1">
    <location>
        <begin position="1"/>
        <end position="51"/>
    </location>
</feature>
<dbReference type="OrthoDB" id="192148at2759"/>
<name>A0A485LG68_9STRA</name>
<dbReference type="AlphaFoldDB" id="A0A485LG68"/>
<dbReference type="SUPFAM" id="SSF49879">
    <property type="entry name" value="SMAD/FHA domain"/>
    <property type="match status" value="1"/>
</dbReference>
<gene>
    <name evidence="4" type="primary">Aste57867_20936</name>
    <name evidence="3" type="ORF">As57867_020868</name>
    <name evidence="4" type="ORF">ASTE57867_20936</name>
</gene>
<dbReference type="PROSITE" id="PS50006">
    <property type="entry name" value="FHA_DOMAIN"/>
    <property type="match status" value="1"/>
</dbReference>
<evidence type="ECO:0000313" key="3">
    <source>
        <dbReference type="EMBL" id="KAF0687326.1"/>
    </source>
</evidence>
<dbReference type="PRINTS" id="PR00364">
    <property type="entry name" value="DISEASERSIST"/>
</dbReference>
<dbReference type="EMBL" id="VJMH01006938">
    <property type="protein sequence ID" value="KAF0687326.1"/>
    <property type="molecule type" value="Genomic_DNA"/>
</dbReference>
<dbReference type="GO" id="GO:0043531">
    <property type="term" value="F:ADP binding"/>
    <property type="evidence" value="ECO:0007669"/>
    <property type="project" value="InterPro"/>
</dbReference>
<feature type="domain" description="FHA" evidence="2">
    <location>
        <begin position="186"/>
        <end position="248"/>
    </location>
</feature>
<dbReference type="Gene3D" id="2.60.200.20">
    <property type="match status" value="1"/>
</dbReference>